<evidence type="ECO:0000256" key="4">
    <source>
        <dbReference type="ARBA" id="ARBA00023136"/>
    </source>
</evidence>
<dbReference type="Proteomes" id="UP001344658">
    <property type="component" value="Unassembled WGS sequence"/>
</dbReference>
<evidence type="ECO:0000313" key="6">
    <source>
        <dbReference type="Proteomes" id="UP001344658"/>
    </source>
</evidence>
<evidence type="ECO:0000256" key="1">
    <source>
        <dbReference type="ARBA" id="ARBA00004255"/>
    </source>
</evidence>
<sequence>MTTARDLLTITMDLPSEPSVRRGDLSLGLAAAELIDLLRLDLVQLAADRVLPVAAAPDAPEVADPLLAQAAEALVRKLPFETVEDWLWRRGRGLPTGYLAALEAEGRLARERRRKWGVLWTSRMVLVDSPDRRRAAHRWSADEPVLVALAAAVGTGVLPAEAPARFGGGVDTVLALLHQALAELAEERLRRARRRDEARVTTLRRGY</sequence>
<proteinExistence type="predicted"/>
<dbReference type="EMBL" id="JAZEWV010000006">
    <property type="protein sequence ID" value="MEE4542432.1"/>
    <property type="molecule type" value="Genomic_DNA"/>
</dbReference>
<dbReference type="InterPro" id="IPR008628">
    <property type="entry name" value="GPP34-like"/>
</dbReference>
<keyword evidence="3" id="KW-0446">Lipid-binding</keyword>
<dbReference type="Gene3D" id="1.10.3630.10">
    <property type="entry name" value="yeast vps74-n-term truncation variant domain like"/>
    <property type="match status" value="1"/>
</dbReference>
<comment type="caution">
    <text evidence="5">The sequence shown here is derived from an EMBL/GenBank/DDBJ whole genome shotgun (WGS) entry which is preliminary data.</text>
</comment>
<keyword evidence="4" id="KW-0472">Membrane</keyword>
<gene>
    <name evidence="5" type="ORF">V2S66_10715</name>
</gene>
<dbReference type="InterPro" id="IPR038261">
    <property type="entry name" value="GPP34-like_sf"/>
</dbReference>
<evidence type="ECO:0000256" key="3">
    <source>
        <dbReference type="ARBA" id="ARBA00023121"/>
    </source>
</evidence>
<keyword evidence="2" id="KW-0333">Golgi apparatus</keyword>
<keyword evidence="6" id="KW-1185">Reference proteome</keyword>
<name>A0ABU7P9D8_9ACTN</name>
<protein>
    <submittedName>
        <fullName evidence="5">GPP34 family phosphoprotein</fullName>
    </submittedName>
</protein>
<dbReference type="Pfam" id="PF05719">
    <property type="entry name" value="GPP34"/>
    <property type="match status" value="1"/>
</dbReference>
<evidence type="ECO:0000313" key="5">
    <source>
        <dbReference type="EMBL" id="MEE4542432.1"/>
    </source>
</evidence>
<evidence type="ECO:0000256" key="2">
    <source>
        <dbReference type="ARBA" id="ARBA00023034"/>
    </source>
</evidence>
<dbReference type="RefSeq" id="WP_330794361.1">
    <property type="nucleotide sequence ID" value="NZ_JAZEWV010000006.1"/>
</dbReference>
<organism evidence="5 6">
    <name type="scientific">Actinacidiphila polyblastidii</name>
    <dbReference type="NCBI Taxonomy" id="3110430"/>
    <lineage>
        <taxon>Bacteria</taxon>
        <taxon>Bacillati</taxon>
        <taxon>Actinomycetota</taxon>
        <taxon>Actinomycetes</taxon>
        <taxon>Kitasatosporales</taxon>
        <taxon>Streptomycetaceae</taxon>
        <taxon>Actinacidiphila</taxon>
    </lineage>
</organism>
<comment type="subcellular location">
    <subcellularLocation>
        <location evidence="1">Golgi apparatus membrane</location>
        <topology evidence="1">Peripheral membrane protein</topology>
        <orientation evidence="1">Cytoplasmic side</orientation>
    </subcellularLocation>
</comment>
<reference evidence="5 6" key="1">
    <citation type="submission" date="2023-12" db="EMBL/GenBank/DDBJ databases">
        <title>Streptomyces sp. V4-01.</title>
        <authorList>
            <person name="Somphong A."/>
            <person name="Phongsopitanun W."/>
        </authorList>
    </citation>
    <scope>NUCLEOTIDE SEQUENCE [LARGE SCALE GENOMIC DNA]</scope>
    <source>
        <strain evidence="5 6">V4-01</strain>
    </source>
</reference>
<accession>A0ABU7P9D8</accession>